<dbReference type="PROSITE" id="PS51433">
    <property type="entry name" value="PNT"/>
    <property type="match status" value="1"/>
</dbReference>
<dbReference type="InterPro" id="IPR029071">
    <property type="entry name" value="Ubiquitin-like_domsf"/>
</dbReference>
<dbReference type="Pfam" id="PF02198">
    <property type="entry name" value="SAM_PNT"/>
    <property type="match status" value="1"/>
</dbReference>
<dbReference type="CDD" id="cd08536">
    <property type="entry name" value="SAM_PNT-Mae"/>
    <property type="match status" value="1"/>
</dbReference>
<organism evidence="3 4">
    <name type="scientific">Actinia tenebrosa</name>
    <name type="common">Australian red waratah sea anemone</name>
    <dbReference type="NCBI Taxonomy" id="6105"/>
    <lineage>
        <taxon>Eukaryota</taxon>
        <taxon>Metazoa</taxon>
        <taxon>Cnidaria</taxon>
        <taxon>Anthozoa</taxon>
        <taxon>Hexacorallia</taxon>
        <taxon>Actiniaria</taxon>
        <taxon>Actiniidae</taxon>
        <taxon>Actinia</taxon>
    </lineage>
</organism>
<evidence type="ECO:0000313" key="4">
    <source>
        <dbReference type="RefSeq" id="XP_031575147.1"/>
    </source>
</evidence>
<dbReference type="AlphaFoldDB" id="A0A6P8J5Z2"/>
<dbReference type="Pfam" id="PF00240">
    <property type="entry name" value="ubiquitin"/>
    <property type="match status" value="1"/>
</dbReference>
<protein>
    <submittedName>
        <fullName evidence="4">Protein c-ets-2-B-like</fullName>
    </submittedName>
</protein>
<dbReference type="GeneID" id="116308798"/>
<dbReference type="CDD" id="cd17039">
    <property type="entry name" value="Ubl_ubiquitin_like"/>
    <property type="match status" value="1"/>
</dbReference>
<dbReference type="SMART" id="SM00251">
    <property type="entry name" value="SAM_PNT"/>
    <property type="match status" value="1"/>
</dbReference>
<dbReference type="Gene3D" id="1.10.150.50">
    <property type="entry name" value="Transcription Factor, Ets-1"/>
    <property type="match status" value="1"/>
</dbReference>
<dbReference type="Proteomes" id="UP000515163">
    <property type="component" value="Unplaced"/>
</dbReference>
<dbReference type="OrthoDB" id="10042983at2759"/>
<evidence type="ECO:0000313" key="3">
    <source>
        <dbReference type="Proteomes" id="UP000515163"/>
    </source>
</evidence>
<dbReference type="InParanoid" id="A0A6P8J5Z2"/>
<dbReference type="InterPro" id="IPR013761">
    <property type="entry name" value="SAM/pointed_sf"/>
</dbReference>
<evidence type="ECO:0000259" key="2">
    <source>
        <dbReference type="PROSITE" id="PS51433"/>
    </source>
</evidence>
<accession>A0A6P8J5Z2</accession>
<feature type="domain" description="PNT" evidence="2">
    <location>
        <begin position="104"/>
        <end position="188"/>
    </location>
</feature>
<proteinExistence type="predicted"/>
<dbReference type="PROSITE" id="PS50053">
    <property type="entry name" value="UBIQUITIN_2"/>
    <property type="match status" value="1"/>
</dbReference>
<dbReference type="GO" id="GO:0043565">
    <property type="term" value="F:sequence-specific DNA binding"/>
    <property type="evidence" value="ECO:0007669"/>
    <property type="project" value="InterPro"/>
</dbReference>
<gene>
    <name evidence="4" type="primary">LOC116308798</name>
</gene>
<sequence>MNESVVIRVLIDDGTPRLPLPFRIQLSLTGLRFKQMIEAQEGFGVSEQELYFQNIQLVDNLTLGQQGVSDESHLDLRVNFQEIPSPTRKKGSTSETEDCVVPDIDDEDNVFNFEQPRVPPDPRIWTKWEVLEWLKWASERYNVRDVTADKFLMNGKGMCMLSLEGFMFRVPRGGDALYKDFHRRLTAAVEQSRHLQSLMNRSRGHSSPGPSNFYYVY</sequence>
<reference evidence="4" key="1">
    <citation type="submission" date="2025-08" db="UniProtKB">
        <authorList>
            <consortium name="RefSeq"/>
        </authorList>
    </citation>
    <scope>IDENTIFICATION</scope>
    <source>
        <tissue evidence="4">Tentacle</tissue>
    </source>
</reference>
<dbReference type="InterPro" id="IPR000626">
    <property type="entry name" value="Ubiquitin-like_dom"/>
</dbReference>
<dbReference type="InterPro" id="IPR003118">
    <property type="entry name" value="Pointed_dom"/>
</dbReference>
<dbReference type="RefSeq" id="XP_031575147.1">
    <property type="nucleotide sequence ID" value="XM_031719287.1"/>
</dbReference>
<feature type="domain" description="Ubiquitin-like" evidence="1">
    <location>
        <begin position="3"/>
        <end position="79"/>
    </location>
</feature>
<keyword evidence="3" id="KW-1185">Reference proteome</keyword>
<dbReference type="SUPFAM" id="SSF54236">
    <property type="entry name" value="Ubiquitin-like"/>
    <property type="match status" value="1"/>
</dbReference>
<evidence type="ECO:0000259" key="1">
    <source>
        <dbReference type="PROSITE" id="PS50053"/>
    </source>
</evidence>
<dbReference type="SUPFAM" id="SSF47769">
    <property type="entry name" value="SAM/Pointed domain"/>
    <property type="match status" value="1"/>
</dbReference>
<dbReference type="KEGG" id="aten:116308798"/>
<name>A0A6P8J5Z2_ACTTE</name>
<dbReference type="Gene3D" id="3.10.20.90">
    <property type="entry name" value="Phosphatidylinositol 3-kinase Catalytic Subunit, Chain A, domain 1"/>
    <property type="match status" value="1"/>
</dbReference>